<evidence type="ECO:0000313" key="2">
    <source>
        <dbReference type="EMBL" id="PNX56690.1"/>
    </source>
</evidence>
<feature type="non-terminal residue" evidence="2">
    <location>
        <position position="201"/>
    </location>
</feature>
<name>A0A2K3JRN8_TRIPR</name>
<proteinExistence type="predicted"/>
<dbReference type="EMBL" id="ASHM01120559">
    <property type="protein sequence ID" value="PNX56690.1"/>
    <property type="molecule type" value="Genomic_DNA"/>
</dbReference>
<accession>A0A2K3JRN8</accession>
<organism evidence="2 3">
    <name type="scientific">Trifolium pratense</name>
    <name type="common">Red clover</name>
    <dbReference type="NCBI Taxonomy" id="57577"/>
    <lineage>
        <taxon>Eukaryota</taxon>
        <taxon>Viridiplantae</taxon>
        <taxon>Streptophyta</taxon>
        <taxon>Embryophyta</taxon>
        <taxon>Tracheophyta</taxon>
        <taxon>Spermatophyta</taxon>
        <taxon>Magnoliopsida</taxon>
        <taxon>eudicotyledons</taxon>
        <taxon>Gunneridae</taxon>
        <taxon>Pentapetalae</taxon>
        <taxon>rosids</taxon>
        <taxon>fabids</taxon>
        <taxon>Fabales</taxon>
        <taxon>Fabaceae</taxon>
        <taxon>Papilionoideae</taxon>
        <taxon>50 kb inversion clade</taxon>
        <taxon>NPAAA clade</taxon>
        <taxon>Hologalegina</taxon>
        <taxon>IRL clade</taxon>
        <taxon>Trifolieae</taxon>
        <taxon>Trifolium</taxon>
    </lineage>
</organism>
<evidence type="ECO:0000256" key="1">
    <source>
        <dbReference type="SAM" id="MobiDB-lite"/>
    </source>
</evidence>
<reference evidence="2 3" key="2">
    <citation type="journal article" date="2017" name="Front. Plant Sci.">
        <title>Gene Classification and Mining of Molecular Markers Useful in Red Clover (Trifolium pratense) Breeding.</title>
        <authorList>
            <person name="Istvanek J."/>
            <person name="Dluhosova J."/>
            <person name="Dluhos P."/>
            <person name="Patkova L."/>
            <person name="Nedelnik J."/>
            <person name="Repkova J."/>
        </authorList>
    </citation>
    <scope>NUCLEOTIDE SEQUENCE [LARGE SCALE GENOMIC DNA]</scope>
    <source>
        <strain evidence="3">cv. Tatra</strain>
        <tissue evidence="2">Young leaves</tissue>
    </source>
</reference>
<feature type="compositionally biased region" description="Low complexity" evidence="1">
    <location>
        <begin position="19"/>
        <end position="30"/>
    </location>
</feature>
<feature type="region of interest" description="Disordered" evidence="1">
    <location>
        <begin position="1"/>
        <end position="72"/>
    </location>
</feature>
<keyword evidence="2" id="KW-0675">Receptor</keyword>
<keyword evidence="2" id="KW-0418">Kinase</keyword>
<comment type="caution">
    <text evidence="2">The sequence shown here is derived from an EMBL/GenBank/DDBJ whole genome shotgun (WGS) entry which is preliminary data.</text>
</comment>
<feature type="compositionally biased region" description="Polar residues" evidence="1">
    <location>
        <begin position="47"/>
        <end position="60"/>
    </location>
</feature>
<dbReference type="AlphaFoldDB" id="A0A2K3JRN8"/>
<feature type="non-terminal residue" evidence="2">
    <location>
        <position position="1"/>
    </location>
</feature>
<dbReference type="GO" id="GO:0016301">
    <property type="term" value="F:kinase activity"/>
    <property type="evidence" value="ECO:0007669"/>
    <property type="project" value="UniProtKB-KW"/>
</dbReference>
<dbReference type="STRING" id="57577.A0A2K3JRN8"/>
<sequence length="201" mass="22628">YYDDLTLHPSTTSQIHHNTSPQPQPTLSSSHHTPNPPISDTIHIPPLSTTHISDTELSPTHTPPLKLPLRKSTRVTKPPTYLQDFHCQLLANTVHDSSDTASTSSSHCKYPLSSFISYQNLSSAHQNYTLNLSNITEPNTYEEAMCNEHWQSAIKTELSALMKNNTWTLVDFPTHKKAIGCKWVFKLKLHADGSAERYKAR</sequence>
<reference evidence="2 3" key="1">
    <citation type="journal article" date="2014" name="Am. J. Bot.">
        <title>Genome assembly and annotation for red clover (Trifolium pratense; Fabaceae).</title>
        <authorList>
            <person name="Istvanek J."/>
            <person name="Jaros M."/>
            <person name="Krenek A."/>
            <person name="Repkova J."/>
        </authorList>
    </citation>
    <scope>NUCLEOTIDE SEQUENCE [LARGE SCALE GENOMIC DNA]</scope>
    <source>
        <strain evidence="3">cv. Tatra</strain>
        <tissue evidence="2">Young leaves</tissue>
    </source>
</reference>
<keyword evidence="2" id="KW-0808">Transferase</keyword>
<dbReference type="Proteomes" id="UP000236291">
    <property type="component" value="Unassembled WGS sequence"/>
</dbReference>
<protein>
    <submittedName>
        <fullName evidence="2">Cysteine-rich RLK (Receptor-like protein kinase) 8</fullName>
    </submittedName>
</protein>
<gene>
    <name evidence="2" type="ORF">L195_g058331</name>
</gene>
<evidence type="ECO:0000313" key="3">
    <source>
        <dbReference type="Proteomes" id="UP000236291"/>
    </source>
</evidence>
<feature type="compositionally biased region" description="Polar residues" evidence="1">
    <location>
        <begin position="8"/>
        <end position="18"/>
    </location>
</feature>